<dbReference type="InterPro" id="IPR036565">
    <property type="entry name" value="Mur-like_cat_sf"/>
</dbReference>
<dbReference type="SUPFAM" id="SSF53244">
    <property type="entry name" value="MurD-like peptide ligases, peptide-binding domain"/>
    <property type="match status" value="1"/>
</dbReference>
<dbReference type="InterPro" id="IPR013221">
    <property type="entry name" value="Mur_ligase_cen"/>
</dbReference>
<comment type="subcellular location">
    <subcellularLocation>
        <location evidence="13 14">Cytoplasm</location>
    </subcellularLocation>
</comment>
<evidence type="ECO:0000259" key="17">
    <source>
        <dbReference type="Pfam" id="PF08245"/>
    </source>
</evidence>
<feature type="binding site" evidence="13">
    <location>
        <position position="473"/>
    </location>
    <ligand>
        <name>meso-2,6-diaminopimelate</name>
        <dbReference type="ChEBI" id="CHEBI:57791"/>
    </ligand>
</feature>
<accession>A0A1H7W778</accession>
<evidence type="ECO:0000313" key="21">
    <source>
        <dbReference type="Proteomes" id="UP001224812"/>
    </source>
</evidence>
<feature type="domain" description="Mur ligase central" evidence="17">
    <location>
        <begin position="119"/>
        <end position="322"/>
    </location>
</feature>
<dbReference type="AlphaFoldDB" id="A0A1H7W778"/>
<feature type="binding site" evidence="13">
    <location>
        <position position="162"/>
    </location>
    <ligand>
        <name>UDP-N-acetyl-alpha-D-muramoyl-L-alanyl-D-glutamate</name>
        <dbReference type="ChEBI" id="CHEBI:83900"/>
    </ligand>
</feature>
<feature type="binding site" evidence="13">
    <location>
        <position position="26"/>
    </location>
    <ligand>
        <name>UDP-N-acetyl-alpha-D-muramoyl-L-alanyl-D-glutamate</name>
        <dbReference type="ChEBI" id="CHEBI:83900"/>
    </ligand>
</feature>
<feature type="binding site" evidence="13">
    <location>
        <position position="196"/>
    </location>
    <ligand>
        <name>UDP-N-acetyl-alpha-D-muramoyl-L-alanyl-D-glutamate</name>
        <dbReference type="ChEBI" id="CHEBI:83900"/>
    </ligand>
</feature>
<dbReference type="Pfam" id="PF01225">
    <property type="entry name" value="Mur_ligase"/>
    <property type="match status" value="1"/>
</dbReference>
<dbReference type="Gene3D" id="3.40.1190.10">
    <property type="entry name" value="Mur-like, catalytic domain"/>
    <property type="match status" value="1"/>
</dbReference>
<dbReference type="NCBIfam" id="NF001126">
    <property type="entry name" value="PRK00139.1-4"/>
    <property type="match status" value="1"/>
</dbReference>
<feature type="binding site" evidence="13">
    <location>
        <position position="469"/>
    </location>
    <ligand>
        <name>meso-2,6-diaminopimelate</name>
        <dbReference type="ChEBI" id="CHEBI:57791"/>
    </ligand>
</feature>
<comment type="catalytic activity">
    <reaction evidence="7 13">
        <text>UDP-N-acetyl-alpha-D-muramoyl-L-alanyl-D-glutamate + meso-2,6-diaminopimelate + ATP = UDP-N-acetyl-alpha-D-muramoyl-L-alanyl-gamma-D-glutamyl-meso-2,6-diaminopimelate + ADP + phosphate + H(+)</text>
        <dbReference type="Rhea" id="RHEA:23676"/>
        <dbReference type="ChEBI" id="CHEBI:15378"/>
        <dbReference type="ChEBI" id="CHEBI:30616"/>
        <dbReference type="ChEBI" id="CHEBI:43474"/>
        <dbReference type="ChEBI" id="CHEBI:57791"/>
        <dbReference type="ChEBI" id="CHEBI:83900"/>
        <dbReference type="ChEBI" id="CHEBI:83905"/>
        <dbReference type="ChEBI" id="CHEBI:456216"/>
        <dbReference type="EC" id="6.3.2.13"/>
    </reaction>
</comment>
<dbReference type="Gene3D" id="3.40.1390.10">
    <property type="entry name" value="MurE/MurF, N-terminal domain"/>
    <property type="match status" value="1"/>
</dbReference>
<dbReference type="GO" id="GO:0009252">
    <property type="term" value="P:peptidoglycan biosynthetic process"/>
    <property type="evidence" value="ECO:0007669"/>
    <property type="project" value="UniProtKB-UniRule"/>
</dbReference>
<comment type="function">
    <text evidence="13">Catalyzes the addition of meso-diaminopimelic acid to the nucleotide precursor UDP-N-acetylmuramoyl-L-alanyl-D-glutamate (UMAG) in the biosynthesis of bacterial cell-wall peptidoglycan.</text>
</comment>
<keyword evidence="2 13" id="KW-0132">Cell division</keyword>
<dbReference type="GeneID" id="83545021"/>
<dbReference type="InterPro" id="IPR000713">
    <property type="entry name" value="Mur_ligase_N"/>
</dbReference>
<evidence type="ECO:0000256" key="12">
    <source>
        <dbReference type="ARBA" id="ARBA00081560"/>
    </source>
</evidence>
<sequence length="497" mass="55186">MKRLIHIIPELAELPVMELNHICLDSRQVAQGDLFIALKGHQVDGRDFIPTAIEQGACLILSEAENDQQAVTFEQKFAKNEKNLTACTILCIPNLAQKVSQIAGEFYANPSKKLTLVGVTGTNGKTTVAQLLAQWHHLMGGKSAVMGTIGNGLYPNMQEAINTTGSAVEIQQYLSQFVEQRADFCAMEVSSHGLVQHRVEALEFDVAVFTNLSRDHLDYHKTMDEYEKAKFRLFSELNTQHKIINFDDEVGKKWLEQLPNAVAVSCDPKATITQKQWLQATHITFNQQGASIEFSSSWGDGKIESKLIGAFNVSNLLTALATLLALGHNLQNLIKIVPLLTGVCGRMESFNAEGNPTAIVDYAHTPDALEKALQAARLHCEGDLWCVFGCGGDRDTGKRPQMAEIAERYADKVIVTDDNPRTEDPETITDDILKGFIKPKKVTVMHIRQYAIQEAMAKADSKDVVLIAGKGHEDYQIIGMKKYHFSDQEEVKKYIND</sequence>
<keyword evidence="13" id="KW-0963">Cytoplasm</keyword>
<feature type="binding site" evidence="13">
    <location>
        <begin position="41"/>
        <end position="43"/>
    </location>
    <ligand>
        <name>UDP-N-acetyl-alpha-D-muramoyl-L-alanyl-D-glutamate</name>
        <dbReference type="ChEBI" id="CHEBI:83900"/>
    </ligand>
</feature>
<proteinExistence type="inferred from homology"/>
<feature type="domain" description="Mur ligase N-terminal catalytic" evidence="15">
    <location>
        <begin position="20"/>
        <end position="107"/>
    </location>
</feature>
<feature type="binding site" evidence="13">
    <location>
        <position position="190"/>
    </location>
    <ligand>
        <name>UDP-N-acetyl-alpha-D-muramoyl-L-alanyl-D-glutamate</name>
        <dbReference type="ChEBI" id="CHEBI:83900"/>
    </ligand>
</feature>
<keyword evidence="13 19" id="KW-0436">Ligase</keyword>
<reference evidence="19" key="1">
    <citation type="submission" date="2016-10" db="EMBL/GenBank/DDBJ databases">
        <authorList>
            <person name="de Groot N.N."/>
        </authorList>
    </citation>
    <scope>NUCLEOTIDE SEQUENCE [LARGE SCALE GENOMIC DNA]</scope>
    <source>
        <strain evidence="19">DSM 24204</strain>
    </source>
</reference>
<dbReference type="InterPro" id="IPR036615">
    <property type="entry name" value="Mur_ligase_C_dom_sf"/>
</dbReference>
<evidence type="ECO:0000256" key="10">
    <source>
        <dbReference type="ARBA" id="ARBA00075482"/>
    </source>
</evidence>
<feature type="binding site" evidence="13">
    <location>
        <begin position="418"/>
        <end position="421"/>
    </location>
    <ligand>
        <name>meso-2,6-diaminopimelate</name>
        <dbReference type="ChEBI" id="CHEBI:57791"/>
    </ligand>
</feature>
<dbReference type="Pfam" id="PF08245">
    <property type="entry name" value="Mur_ligase_M"/>
    <property type="match status" value="1"/>
</dbReference>
<evidence type="ECO:0000313" key="19">
    <source>
        <dbReference type="EMBL" id="SEM17396.1"/>
    </source>
</evidence>
<dbReference type="Pfam" id="PF02875">
    <property type="entry name" value="Mur_ligase_C"/>
    <property type="match status" value="1"/>
</dbReference>
<evidence type="ECO:0000259" key="16">
    <source>
        <dbReference type="Pfam" id="PF02875"/>
    </source>
</evidence>
<feature type="modified residue" description="N6-carboxylysine" evidence="13">
    <location>
        <position position="230"/>
    </location>
</feature>
<organism evidence="19 20">
    <name type="scientific">Phocoenobacter skyensis</name>
    <dbReference type="NCBI Taxonomy" id="97481"/>
    <lineage>
        <taxon>Bacteria</taxon>
        <taxon>Pseudomonadati</taxon>
        <taxon>Pseudomonadota</taxon>
        <taxon>Gammaproteobacteria</taxon>
        <taxon>Pasteurellales</taxon>
        <taxon>Pasteurellaceae</taxon>
        <taxon>Phocoenobacter</taxon>
    </lineage>
</organism>
<comment type="pathway">
    <text evidence="13 14">Cell wall biogenesis; peptidoglycan biosynthesis.</text>
</comment>
<keyword evidence="5 13" id="KW-0131">Cell cycle</keyword>
<dbReference type="SUPFAM" id="SSF53623">
    <property type="entry name" value="MurD-like peptide ligases, catalytic domain"/>
    <property type="match status" value="1"/>
</dbReference>
<evidence type="ECO:0000256" key="9">
    <source>
        <dbReference type="ARBA" id="ARBA00072883"/>
    </source>
</evidence>
<keyword evidence="13" id="KW-0067">ATP-binding</keyword>
<name>A0A1H7W778_9PAST</name>
<evidence type="ECO:0000256" key="3">
    <source>
        <dbReference type="ARBA" id="ARBA00022960"/>
    </source>
</evidence>
<feature type="binding site" evidence="13">
    <location>
        <position position="394"/>
    </location>
    <ligand>
        <name>meso-2,6-diaminopimelate</name>
        <dbReference type="ChEBI" id="CHEBI:57791"/>
    </ligand>
</feature>
<dbReference type="NCBIfam" id="NF001123">
    <property type="entry name" value="PRK00139.1-1"/>
    <property type="match status" value="1"/>
</dbReference>
<evidence type="ECO:0000259" key="15">
    <source>
        <dbReference type="Pfam" id="PF01225"/>
    </source>
</evidence>
<feature type="domain" description="Mur ligase C-terminal" evidence="16">
    <location>
        <begin position="345"/>
        <end position="471"/>
    </location>
</feature>
<evidence type="ECO:0000313" key="18">
    <source>
        <dbReference type="EMBL" id="MDP8085094.1"/>
    </source>
</evidence>
<dbReference type="PANTHER" id="PTHR23135:SF4">
    <property type="entry name" value="UDP-N-ACETYLMURAMOYL-L-ALANYL-D-GLUTAMATE--2,6-DIAMINOPIMELATE LIGASE MURE HOMOLOG, CHLOROPLASTIC"/>
    <property type="match status" value="1"/>
</dbReference>
<comment type="similarity">
    <text evidence="1 13">Belongs to the MurCDEF family. MurE subfamily.</text>
</comment>
<dbReference type="GO" id="GO:0008765">
    <property type="term" value="F:UDP-N-acetylmuramoylalanyl-D-glutamate-2,6-diaminopimelate ligase activity"/>
    <property type="evidence" value="ECO:0007669"/>
    <property type="project" value="UniProtKB-UniRule"/>
</dbReference>
<feature type="binding site" evidence="13">
    <location>
        <begin position="121"/>
        <end position="127"/>
    </location>
    <ligand>
        <name>ATP</name>
        <dbReference type="ChEBI" id="CHEBI:30616"/>
    </ligand>
</feature>
<feature type="short sequence motif" description="Meso-diaminopimelate recognition motif" evidence="13">
    <location>
        <begin position="418"/>
        <end position="421"/>
    </location>
</feature>
<dbReference type="GO" id="GO:0000287">
    <property type="term" value="F:magnesium ion binding"/>
    <property type="evidence" value="ECO:0007669"/>
    <property type="project" value="UniProtKB-UniRule"/>
</dbReference>
<dbReference type="UniPathway" id="UPA00219"/>
<dbReference type="STRING" id="97481.SAMN05444853_10746"/>
<dbReference type="GO" id="GO:0051301">
    <property type="term" value="P:cell division"/>
    <property type="evidence" value="ECO:0007669"/>
    <property type="project" value="UniProtKB-KW"/>
</dbReference>
<dbReference type="InterPro" id="IPR035911">
    <property type="entry name" value="MurE/MurF_N"/>
</dbReference>
<evidence type="ECO:0000256" key="13">
    <source>
        <dbReference type="HAMAP-Rule" id="MF_00208"/>
    </source>
</evidence>
<comment type="caution">
    <text evidence="13">Lacks conserved residue(s) required for the propagation of feature annotation.</text>
</comment>
<keyword evidence="6 13" id="KW-0961">Cell wall biogenesis/degradation</keyword>
<evidence type="ECO:0000256" key="1">
    <source>
        <dbReference type="ARBA" id="ARBA00005898"/>
    </source>
</evidence>
<dbReference type="SUPFAM" id="SSF63418">
    <property type="entry name" value="MurE/MurF N-terminal domain"/>
    <property type="match status" value="1"/>
</dbReference>
<evidence type="ECO:0000256" key="14">
    <source>
        <dbReference type="RuleBase" id="RU004135"/>
    </source>
</evidence>
<dbReference type="OrthoDB" id="9800958at2"/>
<reference evidence="20" key="2">
    <citation type="submission" date="2016-10" db="EMBL/GenBank/DDBJ databases">
        <authorList>
            <person name="Varghese N."/>
            <person name="Submissions S."/>
        </authorList>
    </citation>
    <scope>NUCLEOTIDE SEQUENCE [LARGE SCALE GENOMIC DNA]</scope>
    <source>
        <strain evidence="20">DSM 24204</strain>
    </source>
</reference>
<comment type="PTM">
    <text evidence="13">Carboxylation is probably crucial for Mg(2+) binding and, consequently, for the gamma-phosphate positioning of ATP.</text>
</comment>
<evidence type="ECO:0000256" key="4">
    <source>
        <dbReference type="ARBA" id="ARBA00022984"/>
    </source>
</evidence>
<dbReference type="GO" id="GO:0005737">
    <property type="term" value="C:cytoplasm"/>
    <property type="evidence" value="ECO:0007669"/>
    <property type="project" value="UniProtKB-SubCell"/>
</dbReference>
<protein>
    <recommendedName>
        <fullName evidence="9 13">UDP-N-acetylmuramoyl-L-alanyl-D-glutamate--2,6-diaminopimelate ligase</fullName>
        <ecNumber evidence="8 13">6.3.2.13</ecNumber>
    </recommendedName>
    <alternativeName>
        <fullName evidence="10 13">Meso-A2pm-adding enzyme</fullName>
    </alternativeName>
    <alternativeName>
        <fullName evidence="11 13">Meso-diaminopimelate-adding enzyme</fullName>
    </alternativeName>
    <alternativeName>
        <fullName evidence="12 13">UDP-MurNAc-L-Ala-D-Glu:meso-diaminopimelate ligase</fullName>
    </alternativeName>
    <alternativeName>
        <fullName evidence="13">UDP-MurNAc-tripeptide synthetase</fullName>
    </alternativeName>
    <alternativeName>
        <fullName evidence="13">UDP-N-acetylmuramyl-tripeptide synthetase</fullName>
    </alternativeName>
</protein>
<evidence type="ECO:0000256" key="11">
    <source>
        <dbReference type="ARBA" id="ARBA00076158"/>
    </source>
</evidence>
<gene>
    <name evidence="13 18" type="primary">murE</name>
    <name evidence="18" type="ORF">QJT92_04025</name>
    <name evidence="19" type="ORF">SAMN05444853_10746</name>
</gene>
<dbReference type="FunFam" id="3.90.190.20:FF:000006">
    <property type="entry name" value="UDP-N-acetylmuramoyl-L-alanyl-D-glutamate--2,6-diaminopimelate ligase"/>
    <property type="match status" value="1"/>
</dbReference>
<keyword evidence="21" id="KW-1185">Reference proteome</keyword>
<evidence type="ECO:0000256" key="5">
    <source>
        <dbReference type="ARBA" id="ARBA00023306"/>
    </source>
</evidence>
<dbReference type="InterPro" id="IPR005761">
    <property type="entry name" value="UDP-N-AcMur-Glu-dNH2Pim_ligase"/>
</dbReference>
<dbReference type="EMBL" id="FOBN01000007">
    <property type="protein sequence ID" value="SEM17396.1"/>
    <property type="molecule type" value="Genomic_DNA"/>
</dbReference>
<keyword evidence="3 13" id="KW-0133">Cell shape</keyword>
<dbReference type="EMBL" id="JASAVS010000006">
    <property type="protein sequence ID" value="MDP8085094.1"/>
    <property type="molecule type" value="Genomic_DNA"/>
</dbReference>
<dbReference type="InterPro" id="IPR004101">
    <property type="entry name" value="Mur_ligase_C"/>
</dbReference>
<dbReference type="HAMAP" id="MF_00208">
    <property type="entry name" value="MurE"/>
    <property type="match status" value="1"/>
</dbReference>
<comment type="cofactor">
    <cofactor evidence="13">
        <name>Mg(2+)</name>
        <dbReference type="ChEBI" id="CHEBI:18420"/>
    </cofactor>
</comment>
<dbReference type="Proteomes" id="UP001224812">
    <property type="component" value="Unassembled WGS sequence"/>
</dbReference>
<evidence type="ECO:0000256" key="8">
    <source>
        <dbReference type="ARBA" id="ARBA00066633"/>
    </source>
</evidence>
<feature type="binding site" evidence="13">
    <location>
        <begin position="163"/>
        <end position="164"/>
    </location>
    <ligand>
        <name>UDP-N-acetyl-alpha-D-muramoyl-L-alanyl-D-glutamate</name>
        <dbReference type="ChEBI" id="CHEBI:83900"/>
    </ligand>
</feature>
<dbReference type="NCBIfam" id="NF001124">
    <property type="entry name" value="PRK00139.1-2"/>
    <property type="match status" value="1"/>
</dbReference>
<reference evidence="18 21" key="3">
    <citation type="journal article" date="2023" name="Front. Microbiol.">
        <title>Phylogeography and host specificity of Pasteurellaceae pathogenic to sea-farmed fish in the north-east Atlantic.</title>
        <authorList>
            <person name="Gulla S."/>
            <person name="Colquhoun D.J."/>
            <person name="Olsen A.B."/>
            <person name="Spilsberg B."/>
            <person name="Lagesen K."/>
            <person name="Aakesson C.P."/>
            <person name="Strom S."/>
            <person name="Manji F."/>
            <person name="Birkbeck T.H."/>
            <person name="Nilsen H.K."/>
        </authorList>
    </citation>
    <scope>NUCLEOTIDE SEQUENCE [LARGE SCALE GENOMIC DNA]</scope>
    <source>
        <strain evidence="18 21">VIO11850</strain>
    </source>
</reference>
<dbReference type="GO" id="GO:0008360">
    <property type="term" value="P:regulation of cell shape"/>
    <property type="evidence" value="ECO:0007669"/>
    <property type="project" value="UniProtKB-KW"/>
</dbReference>
<dbReference type="EC" id="6.3.2.13" evidence="8 13"/>
<dbReference type="Proteomes" id="UP000198883">
    <property type="component" value="Unassembled WGS sequence"/>
</dbReference>
<dbReference type="GO" id="GO:0005524">
    <property type="term" value="F:ATP binding"/>
    <property type="evidence" value="ECO:0007669"/>
    <property type="project" value="UniProtKB-UniRule"/>
</dbReference>
<dbReference type="PANTHER" id="PTHR23135">
    <property type="entry name" value="MUR LIGASE FAMILY MEMBER"/>
    <property type="match status" value="1"/>
</dbReference>
<evidence type="ECO:0000256" key="6">
    <source>
        <dbReference type="ARBA" id="ARBA00023316"/>
    </source>
</evidence>
<dbReference type="NCBIfam" id="TIGR01085">
    <property type="entry name" value="murE"/>
    <property type="match status" value="1"/>
</dbReference>
<dbReference type="GO" id="GO:0071555">
    <property type="term" value="P:cell wall organization"/>
    <property type="evidence" value="ECO:0007669"/>
    <property type="project" value="UniProtKB-KW"/>
</dbReference>
<feature type="binding site" evidence="13">
    <location>
        <position position="198"/>
    </location>
    <ligand>
        <name>UDP-N-acetyl-alpha-D-muramoyl-L-alanyl-D-glutamate</name>
        <dbReference type="ChEBI" id="CHEBI:83900"/>
    </ligand>
</feature>
<dbReference type="Gene3D" id="3.90.190.20">
    <property type="entry name" value="Mur ligase, C-terminal domain"/>
    <property type="match status" value="1"/>
</dbReference>
<keyword evidence="13" id="KW-0547">Nucleotide-binding</keyword>
<feature type="binding site" evidence="13">
    <location>
        <position position="24"/>
    </location>
    <ligand>
        <name>UDP-N-acetyl-alpha-D-muramoyl-L-alanyl-D-glutamate</name>
        <dbReference type="ChEBI" id="CHEBI:83900"/>
    </ligand>
</feature>
<evidence type="ECO:0000313" key="20">
    <source>
        <dbReference type="Proteomes" id="UP000198883"/>
    </source>
</evidence>
<dbReference type="RefSeq" id="WP_090921239.1">
    <property type="nucleotide sequence ID" value="NZ_CP016180.1"/>
</dbReference>
<keyword evidence="13" id="KW-0460">Magnesium</keyword>
<evidence type="ECO:0000256" key="7">
    <source>
        <dbReference type="ARBA" id="ARBA00050251"/>
    </source>
</evidence>
<evidence type="ECO:0000256" key="2">
    <source>
        <dbReference type="ARBA" id="ARBA00022618"/>
    </source>
</evidence>
<keyword evidence="4 13" id="KW-0573">Peptidoglycan synthesis</keyword>